<dbReference type="SMART" id="SM00225">
    <property type="entry name" value="BTB"/>
    <property type="match status" value="1"/>
</dbReference>
<accession>A0ABP0H1Q7</accession>
<protein>
    <recommendedName>
        <fullName evidence="2">BTB domain-containing protein</fullName>
    </recommendedName>
</protein>
<dbReference type="PROSITE" id="PS50097">
    <property type="entry name" value="BTB"/>
    <property type="match status" value="1"/>
</dbReference>
<dbReference type="SUPFAM" id="SSF54695">
    <property type="entry name" value="POZ domain"/>
    <property type="match status" value="1"/>
</dbReference>
<name>A0ABP0H1Q7_CLALP</name>
<dbReference type="CDD" id="cd18493">
    <property type="entry name" value="BACK_BTBD17"/>
    <property type="match status" value="1"/>
</dbReference>
<dbReference type="Pfam" id="PF00651">
    <property type="entry name" value="BTB"/>
    <property type="match status" value="1"/>
</dbReference>
<dbReference type="SMART" id="SM00875">
    <property type="entry name" value="BACK"/>
    <property type="match status" value="1"/>
</dbReference>
<dbReference type="InterPro" id="IPR051481">
    <property type="entry name" value="BTB-POZ/Galectin-3-binding"/>
</dbReference>
<dbReference type="InterPro" id="IPR011705">
    <property type="entry name" value="BACK"/>
</dbReference>
<dbReference type="Pfam" id="PF07707">
    <property type="entry name" value="BACK"/>
    <property type="match status" value="1"/>
</dbReference>
<gene>
    <name evidence="3" type="ORF">CVLEPA_LOCUS30244</name>
</gene>
<evidence type="ECO:0000256" key="1">
    <source>
        <dbReference type="SAM" id="MobiDB-lite"/>
    </source>
</evidence>
<dbReference type="Gene3D" id="3.30.710.10">
    <property type="entry name" value="Potassium Channel Kv1.1, Chain A"/>
    <property type="match status" value="1"/>
</dbReference>
<reference evidence="3 4" key="1">
    <citation type="submission" date="2024-02" db="EMBL/GenBank/DDBJ databases">
        <authorList>
            <person name="Daric V."/>
            <person name="Darras S."/>
        </authorList>
    </citation>
    <scope>NUCLEOTIDE SEQUENCE [LARGE SCALE GENOMIC DNA]</scope>
</reference>
<dbReference type="InterPro" id="IPR000210">
    <property type="entry name" value="BTB/POZ_dom"/>
</dbReference>
<dbReference type="PANTHER" id="PTHR24410:SF41">
    <property type="entry name" value="HL07962P"/>
    <property type="match status" value="1"/>
</dbReference>
<organism evidence="3 4">
    <name type="scientific">Clavelina lepadiformis</name>
    <name type="common">Light-bulb sea squirt</name>
    <name type="synonym">Ascidia lepadiformis</name>
    <dbReference type="NCBI Taxonomy" id="159417"/>
    <lineage>
        <taxon>Eukaryota</taxon>
        <taxon>Metazoa</taxon>
        <taxon>Chordata</taxon>
        <taxon>Tunicata</taxon>
        <taxon>Ascidiacea</taxon>
        <taxon>Aplousobranchia</taxon>
        <taxon>Clavelinidae</taxon>
        <taxon>Clavelina</taxon>
    </lineage>
</organism>
<feature type="region of interest" description="Disordered" evidence="1">
    <location>
        <begin position="608"/>
        <end position="668"/>
    </location>
</feature>
<dbReference type="Proteomes" id="UP001642483">
    <property type="component" value="Unassembled WGS sequence"/>
</dbReference>
<feature type="region of interest" description="Disordered" evidence="1">
    <location>
        <begin position="118"/>
        <end position="146"/>
    </location>
</feature>
<sequence>MYKGLLQQPTFVYTECSDITEVFVTEKSSIKKSSENLDTDKVPGSKTGFKMSPFDDSDSELERYLPLNLPSSATSIIKRPSSALIRHCSSPDKDDDLINAAKPHVTFLTTQSLNGSFKLRERGPNRHQRTQNAEKTDNPLKKSSFNRNDSIDKEFLLFAKDFARKCRHRPKDNLLNPSQYDTYLRKVASRDRLHGNACFYLAAPETSVHSRLPSVCSSTLAGSNADETTEIKGHVVGDLLNFTANVVRYFDNPDLSDVILIVGEHRFYSHKFALAAQSDVFRDMLITSDRCTSCPDFQKELELEESKECQNVFADFLRFFYCGKITFTSETALPLLVLSAKYRVEALRVACDAFITGMIEDGDLKSAVKWLRYAAKYQLHDLTAKCVDGAISDNIEELVEAPDWLSLSVSCVEAILRSSSLLVPNEFFLFESLQRWLMAQRKVKETDEITEYLRKTLQHIRFSQMHGTQLLAVEESPIGLHYRSIVRIYLGDAYRYQILAKESSEFQEPQYLPRDYTDKEWCVHLYYHPNRNKRGLGSTSYGNGRWEIQPKRYYDTLNVVIILKKPLEIDVKVYISILIYKRNGSILMRLRRKACVLRAIDTSPRSSTLGGGLVTNAGSNNTSPRSASVSSNIAAAGNTTKDNNHSGPNHLHPHRAPHGQANKLHGPQNGQEYYAIDNIISDADFQVAMSQSGPTGLKIGVIIRTWGANIV</sequence>
<evidence type="ECO:0000313" key="4">
    <source>
        <dbReference type="Proteomes" id="UP001642483"/>
    </source>
</evidence>
<feature type="domain" description="BTB" evidence="2">
    <location>
        <begin position="256"/>
        <end position="329"/>
    </location>
</feature>
<proteinExistence type="predicted"/>
<evidence type="ECO:0000313" key="3">
    <source>
        <dbReference type="EMBL" id="CAK8696949.1"/>
    </source>
</evidence>
<dbReference type="EMBL" id="CAWYQH010000163">
    <property type="protein sequence ID" value="CAK8696949.1"/>
    <property type="molecule type" value="Genomic_DNA"/>
</dbReference>
<dbReference type="InterPro" id="IPR011333">
    <property type="entry name" value="SKP1/BTB/POZ_sf"/>
</dbReference>
<comment type="caution">
    <text evidence="3">The sequence shown here is derived from an EMBL/GenBank/DDBJ whole genome shotgun (WGS) entry which is preliminary data.</text>
</comment>
<evidence type="ECO:0000259" key="2">
    <source>
        <dbReference type="PROSITE" id="PS50097"/>
    </source>
</evidence>
<dbReference type="Gene3D" id="1.25.40.420">
    <property type="match status" value="1"/>
</dbReference>
<dbReference type="PANTHER" id="PTHR24410">
    <property type="entry name" value="HL07962P-RELATED"/>
    <property type="match status" value="1"/>
</dbReference>
<feature type="compositionally biased region" description="Polar residues" evidence="1">
    <location>
        <begin position="616"/>
        <end position="647"/>
    </location>
</feature>
<keyword evidence="4" id="KW-1185">Reference proteome</keyword>